<sequence>MTPDAADVAAATPPVRAHAAARALGVRELASWCAEILVGALDLTDQDRHDARWIAGKAWTGWGDPDSWSGRGLDHWPRVWAARTLLHSWDPVATLAVEQGLADEAWRVREMCAKVVARYEVGSAAPECARCAEGDAVPRVRVESLRALGAVGEIEHAPSVLTAVHHEDPTVVRAAERALERMEARLDRPVT</sequence>
<dbReference type="InterPro" id="IPR016024">
    <property type="entry name" value="ARM-type_fold"/>
</dbReference>
<dbReference type="EMBL" id="JAGIOD010000001">
    <property type="protein sequence ID" value="MBP2380721.1"/>
    <property type="molecule type" value="Genomic_DNA"/>
</dbReference>
<dbReference type="InterPro" id="IPR011989">
    <property type="entry name" value="ARM-like"/>
</dbReference>
<name>A0ABS4WWZ6_9MICO</name>
<comment type="caution">
    <text evidence="1">The sequence shown here is derived from an EMBL/GenBank/DDBJ whole genome shotgun (WGS) entry which is preliminary data.</text>
</comment>
<dbReference type="Pfam" id="PF13646">
    <property type="entry name" value="HEAT_2"/>
    <property type="match status" value="1"/>
</dbReference>
<gene>
    <name evidence="1" type="ORF">JOF43_000678</name>
</gene>
<proteinExistence type="predicted"/>
<dbReference type="RefSeq" id="WP_209899089.1">
    <property type="nucleotide sequence ID" value="NZ_BAAAJW010000029.1"/>
</dbReference>
<organism evidence="1 2">
    <name type="scientific">Brachybacterium sacelli</name>
    <dbReference type="NCBI Taxonomy" id="173364"/>
    <lineage>
        <taxon>Bacteria</taxon>
        <taxon>Bacillati</taxon>
        <taxon>Actinomycetota</taxon>
        <taxon>Actinomycetes</taxon>
        <taxon>Micrococcales</taxon>
        <taxon>Dermabacteraceae</taxon>
        <taxon>Brachybacterium</taxon>
    </lineage>
</organism>
<dbReference type="Proteomes" id="UP001519290">
    <property type="component" value="Unassembled WGS sequence"/>
</dbReference>
<dbReference type="SUPFAM" id="SSF48371">
    <property type="entry name" value="ARM repeat"/>
    <property type="match status" value="1"/>
</dbReference>
<reference evidence="1 2" key="1">
    <citation type="submission" date="2021-03" db="EMBL/GenBank/DDBJ databases">
        <title>Sequencing the genomes of 1000 actinobacteria strains.</title>
        <authorList>
            <person name="Klenk H.-P."/>
        </authorList>
    </citation>
    <scope>NUCLEOTIDE SEQUENCE [LARGE SCALE GENOMIC DNA]</scope>
    <source>
        <strain evidence="1 2">DSM 14566</strain>
    </source>
</reference>
<dbReference type="Gene3D" id="1.25.10.10">
    <property type="entry name" value="Leucine-rich Repeat Variant"/>
    <property type="match status" value="1"/>
</dbReference>
<accession>A0ABS4WWZ6</accession>
<evidence type="ECO:0000313" key="1">
    <source>
        <dbReference type="EMBL" id="MBP2380721.1"/>
    </source>
</evidence>
<protein>
    <submittedName>
        <fullName evidence="1">HEAT repeat protein</fullName>
    </submittedName>
</protein>
<evidence type="ECO:0000313" key="2">
    <source>
        <dbReference type="Proteomes" id="UP001519290"/>
    </source>
</evidence>
<keyword evidence="2" id="KW-1185">Reference proteome</keyword>